<name>A0A0J1BFZ8_RHOIS</name>
<evidence type="ECO:0000313" key="2">
    <source>
        <dbReference type="Proteomes" id="UP000036367"/>
    </source>
</evidence>
<comment type="caution">
    <text evidence="1">The sequence shown here is derived from an EMBL/GenBank/DDBJ whole genome shotgun (WGS) entry which is preliminary data.</text>
</comment>
<proteinExistence type="predicted"/>
<dbReference type="AlphaFoldDB" id="A0A0J1BFZ8"/>
<reference evidence="1" key="1">
    <citation type="submission" date="2015-05" db="EMBL/GenBank/DDBJ databases">
        <title>Permanent draft genome of Rhodopirellula islandicus K833.</title>
        <authorList>
            <person name="Kizina J."/>
            <person name="Richter M."/>
            <person name="Glockner F.O."/>
            <person name="Harder J."/>
        </authorList>
    </citation>
    <scope>NUCLEOTIDE SEQUENCE [LARGE SCALE GENOMIC DNA]</scope>
    <source>
        <strain evidence="1">K833</strain>
    </source>
</reference>
<evidence type="ECO:0000313" key="1">
    <source>
        <dbReference type="EMBL" id="KLU05461.1"/>
    </source>
</evidence>
<accession>A0A0J1BFZ8</accession>
<organism evidence="1 2">
    <name type="scientific">Rhodopirellula islandica</name>
    <dbReference type="NCBI Taxonomy" id="595434"/>
    <lineage>
        <taxon>Bacteria</taxon>
        <taxon>Pseudomonadati</taxon>
        <taxon>Planctomycetota</taxon>
        <taxon>Planctomycetia</taxon>
        <taxon>Pirellulales</taxon>
        <taxon>Pirellulaceae</taxon>
        <taxon>Rhodopirellula</taxon>
    </lineage>
</organism>
<protein>
    <submittedName>
        <fullName evidence="1">Uncharacterized protein</fullName>
    </submittedName>
</protein>
<gene>
    <name evidence="1" type="ORF">RISK_002093</name>
</gene>
<dbReference type="EMBL" id="LECT01000017">
    <property type="protein sequence ID" value="KLU05461.1"/>
    <property type="molecule type" value="Genomic_DNA"/>
</dbReference>
<keyword evidence="2" id="KW-1185">Reference proteome</keyword>
<sequence length="52" mass="5876">MARREHAIVQLARRSRGWKAGNAEKIIQAASIREISLGGLNAFQPNTREFVR</sequence>
<dbReference type="Proteomes" id="UP000036367">
    <property type="component" value="Unassembled WGS sequence"/>
</dbReference>